<feature type="compositionally biased region" description="Basic and acidic residues" evidence="1">
    <location>
        <begin position="393"/>
        <end position="410"/>
    </location>
</feature>
<evidence type="ECO:0000256" key="1">
    <source>
        <dbReference type="SAM" id="MobiDB-lite"/>
    </source>
</evidence>
<feature type="compositionally biased region" description="Basic and acidic residues" evidence="1">
    <location>
        <begin position="427"/>
        <end position="442"/>
    </location>
</feature>
<dbReference type="InterPro" id="IPR036869">
    <property type="entry name" value="J_dom_sf"/>
</dbReference>
<gene>
    <name evidence="2" type="ORF">KIW84_050561</name>
</gene>
<feature type="compositionally biased region" description="Polar residues" evidence="1">
    <location>
        <begin position="16"/>
        <end position="25"/>
    </location>
</feature>
<dbReference type="FunFam" id="1.10.287.110:FF:000043">
    <property type="entry name" value="J-domain protein required for chloroplast accumulation response 1"/>
    <property type="match status" value="1"/>
</dbReference>
<feature type="compositionally biased region" description="Low complexity" evidence="1">
    <location>
        <begin position="30"/>
        <end position="41"/>
    </location>
</feature>
<evidence type="ECO:0000313" key="3">
    <source>
        <dbReference type="Proteomes" id="UP001058974"/>
    </source>
</evidence>
<evidence type="ECO:0008006" key="4">
    <source>
        <dbReference type="Google" id="ProtNLM"/>
    </source>
</evidence>
<dbReference type="GO" id="GO:0005737">
    <property type="term" value="C:cytoplasm"/>
    <property type="evidence" value="ECO:0007669"/>
    <property type="project" value="TreeGrafter"/>
</dbReference>
<feature type="compositionally biased region" description="Basic and acidic residues" evidence="1">
    <location>
        <begin position="1"/>
        <end position="14"/>
    </location>
</feature>
<organism evidence="2 3">
    <name type="scientific">Pisum sativum</name>
    <name type="common">Garden pea</name>
    <name type="synonym">Lathyrus oleraceus</name>
    <dbReference type="NCBI Taxonomy" id="3888"/>
    <lineage>
        <taxon>Eukaryota</taxon>
        <taxon>Viridiplantae</taxon>
        <taxon>Streptophyta</taxon>
        <taxon>Embryophyta</taxon>
        <taxon>Tracheophyta</taxon>
        <taxon>Spermatophyta</taxon>
        <taxon>Magnoliopsida</taxon>
        <taxon>eudicotyledons</taxon>
        <taxon>Gunneridae</taxon>
        <taxon>Pentapetalae</taxon>
        <taxon>rosids</taxon>
        <taxon>fabids</taxon>
        <taxon>Fabales</taxon>
        <taxon>Fabaceae</taxon>
        <taxon>Papilionoideae</taxon>
        <taxon>50 kb inversion clade</taxon>
        <taxon>NPAAA clade</taxon>
        <taxon>Hologalegina</taxon>
        <taxon>IRL clade</taxon>
        <taxon>Fabeae</taxon>
        <taxon>Lathyrus</taxon>
    </lineage>
</organism>
<dbReference type="Gene3D" id="1.10.287.110">
    <property type="entry name" value="DnaJ domain"/>
    <property type="match status" value="1"/>
</dbReference>
<comment type="caution">
    <text evidence="2">The sequence shown here is derived from an EMBL/GenBank/DDBJ whole genome shotgun (WGS) entry which is preliminary data.</text>
</comment>
<proteinExistence type="predicted"/>
<dbReference type="GO" id="GO:0031982">
    <property type="term" value="C:vesicle"/>
    <property type="evidence" value="ECO:0007669"/>
    <property type="project" value="TreeGrafter"/>
</dbReference>
<feature type="region of interest" description="Disordered" evidence="1">
    <location>
        <begin position="293"/>
        <end position="316"/>
    </location>
</feature>
<dbReference type="Proteomes" id="UP001058974">
    <property type="component" value="Chromosome 5"/>
</dbReference>
<dbReference type="PANTHER" id="PTHR23172">
    <property type="entry name" value="AUXILIN/CYCLIN G-ASSOCIATED KINASE-RELATED"/>
    <property type="match status" value="1"/>
</dbReference>
<feature type="region of interest" description="Disordered" evidence="1">
    <location>
        <begin position="1"/>
        <end position="167"/>
    </location>
</feature>
<dbReference type="SUPFAM" id="SSF46565">
    <property type="entry name" value="Chaperone J-domain"/>
    <property type="match status" value="1"/>
</dbReference>
<accession>A0A9D4WJH2</accession>
<protein>
    <recommendedName>
        <fullName evidence="4">J domain-containing protein required for chloroplast accumulation response 1</fullName>
    </recommendedName>
</protein>
<dbReference type="GO" id="GO:0072318">
    <property type="term" value="P:clathrin coat disassembly"/>
    <property type="evidence" value="ECO:0007669"/>
    <property type="project" value="TreeGrafter"/>
</dbReference>
<name>A0A9D4WJH2_PEA</name>
<dbReference type="GO" id="GO:0030276">
    <property type="term" value="F:clathrin binding"/>
    <property type="evidence" value="ECO:0007669"/>
    <property type="project" value="TreeGrafter"/>
</dbReference>
<feature type="region of interest" description="Disordered" evidence="1">
    <location>
        <begin position="374"/>
        <end position="466"/>
    </location>
</feature>
<sequence>MERFYSYSDQRDDDSNSNPSTSQVDFNDVFGGPPRRSSGFSGEEGEPGWCRWPVESEREKPVFGDDSGVRRRYTNNKKAKDFFDDIFGGEESQSQSPSGCSTPKKRDGDGFSPALQPLASSLPPSFSLPATSTRAADLRIFGSPPSSRNPLDDNDIGPSNGLAFSDSHLSRFSAQHKELREDLKPSNRQSLLSKEFSNLGVSDEVNKGNNLKQDTSVNDVSPDNNDNTSNDKFHFSIYKWASKGVTLATPLRTERNSRTKNKFKLEKCSRAEDWIVTEITTQNDSPAIYNESSLARNEKPDVSKATSASIQNKVDSDQTGKHIVSAKASIDSVSSRQTLFKDVLVSSITKESKAESNSRSTGEIVFYGKTEAANETQKHESKSLHSLFGKSNKKQDGDEITRKARDEKTAKSSKKLSSNLDIPINPKKQDYDEITRNEREGNTAKSSKNLSSNFDIPMNPKKQDEKRKTFPIRGVEYTKATSQALLSPGRSMGKGRVKGKVKDFVQIFNQEAETKPKAGSKSRLQGYAYKQKGAVRANNDVDGEAEQSRTEISNIEITDVPANSFSQQDDISASEIHDISFAEDIGDKDESFHENFTIHVLSQNEDEVSQNQEIQEIQVIDKKIQQWSKGKEGNIRSLLSTLQYVLWPNCGWKPVPLVDIIEGNAVKRSYQRALLSLHPDKLQQKGATSDQKYIAEKVFDILQEAWTQFNMVGQL</sequence>
<dbReference type="PANTHER" id="PTHR23172:SF64">
    <property type="entry name" value="J DOMAIN-CONTAINING PROTEIN REQUIRED FOR CHLOROPLAST ACCUMULATION RESPONSE 1"/>
    <property type="match status" value="1"/>
</dbReference>
<dbReference type="GO" id="GO:0072583">
    <property type="term" value="P:clathrin-dependent endocytosis"/>
    <property type="evidence" value="ECO:0007669"/>
    <property type="project" value="TreeGrafter"/>
</dbReference>
<feature type="compositionally biased region" description="Low complexity" evidence="1">
    <location>
        <begin position="111"/>
        <end position="130"/>
    </location>
</feature>
<dbReference type="AlphaFoldDB" id="A0A9D4WJH2"/>
<reference evidence="2 3" key="1">
    <citation type="journal article" date="2022" name="Nat. Genet.">
        <title>Improved pea reference genome and pan-genome highlight genomic features and evolutionary characteristics.</title>
        <authorList>
            <person name="Yang T."/>
            <person name="Liu R."/>
            <person name="Luo Y."/>
            <person name="Hu S."/>
            <person name="Wang D."/>
            <person name="Wang C."/>
            <person name="Pandey M.K."/>
            <person name="Ge S."/>
            <person name="Xu Q."/>
            <person name="Li N."/>
            <person name="Li G."/>
            <person name="Huang Y."/>
            <person name="Saxena R.K."/>
            <person name="Ji Y."/>
            <person name="Li M."/>
            <person name="Yan X."/>
            <person name="He Y."/>
            <person name="Liu Y."/>
            <person name="Wang X."/>
            <person name="Xiang C."/>
            <person name="Varshney R.K."/>
            <person name="Ding H."/>
            <person name="Gao S."/>
            <person name="Zong X."/>
        </authorList>
    </citation>
    <scope>NUCLEOTIDE SEQUENCE [LARGE SCALE GENOMIC DNA]</scope>
    <source>
        <strain evidence="2 3">cv. Zhongwan 6</strain>
    </source>
</reference>
<keyword evidence="3" id="KW-1185">Reference proteome</keyword>
<dbReference type="EMBL" id="JAMSHJ010000005">
    <property type="protein sequence ID" value="KAI5403005.1"/>
    <property type="molecule type" value="Genomic_DNA"/>
</dbReference>
<dbReference type="Gramene" id="Psat05G0056100-T1">
    <property type="protein sequence ID" value="KAI5403005.1"/>
    <property type="gene ID" value="KIW84_050561"/>
</dbReference>
<evidence type="ECO:0000313" key="2">
    <source>
        <dbReference type="EMBL" id="KAI5403005.1"/>
    </source>
</evidence>
<feature type="compositionally biased region" description="Basic and acidic residues" evidence="1">
    <location>
        <begin position="54"/>
        <end position="69"/>
    </location>
</feature>
<feature type="compositionally biased region" description="Low complexity" evidence="1">
    <location>
        <begin position="214"/>
        <end position="228"/>
    </location>
</feature>
<feature type="region of interest" description="Disordered" evidence="1">
    <location>
        <begin position="202"/>
        <end position="228"/>
    </location>
</feature>
<feature type="compositionally biased region" description="Low complexity" evidence="1">
    <location>
        <begin position="89"/>
        <end position="101"/>
    </location>
</feature>
<feature type="compositionally biased region" description="Polar residues" evidence="1">
    <location>
        <begin position="443"/>
        <end position="454"/>
    </location>
</feature>
<dbReference type="Gramene" id="PSAT_LOCUS24266_t1">
    <property type="protein sequence ID" value="CAL5205337.1"/>
    <property type="gene ID" value="PSAT_LOCUS24266"/>
</dbReference>
<feature type="compositionally biased region" description="Polar residues" evidence="1">
    <location>
        <begin position="304"/>
        <end position="313"/>
    </location>
</feature>